<dbReference type="Proteomes" id="UP000013966">
    <property type="component" value="Plasmid p1"/>
</dbReference>
<organism evidence="7 8">
    <name type="scientific">Caballeronia insecticola</name>
    <dbReference type="NCBI Taxonomy" id="758793"/>
    <lineage>
        <taxon>Bacteria</taxon>
        <taxon>Pseudomonadati</taxon>
        <taxon>Pseudomonadota</taxon>
        <taxon>Betaproteobacteria</taxon>
        <taxon>Burkholderiales</taxon>
        <taxon>Burkholderiaceae</taxon>
        <taxon>Caballeronia</taxon>
    </lineage>
</organism>
<evidence type="ECO:0000259" key="6">
    <source>
        <dbReference type="PROSITE" id="PS50045"/>
    </source>
</evidence>
<keyword evidence="8" id="KW-1185">Reference proteome</keyword>
<dbReference type="Pfam" id="PF01590">
    <property type="entry name" value="GAF"/>
    <property type="match status" value="1"/>
</dbReference>
<keyword evidence="2" id="KW-0067">ATP-binding</keyword>
<evidence type="ECO:0000256" key="2">
    <source>
        <dbReference type="ARBA" id="ARBA00022840"/>
    </source>
</evidence>
<dbReference type="InterPro" id="IPR003593">
    <property type="entry name" value="AAA+_ATPase"/>
</dbReference>
<dbReference type="Gene3D" id="3.30.450.40">
    <property type="match status" value="1"/>
</dbReference>
<evidence type="ECO:0000256" key="5">
    <source>
        <dbReference type="ARBA" id="ARBA00023163"/>
    </source>
</evidence>
<gene>
    <name evidence="7" type="ORF">BRPE64_DCDS00120</name>
</gene>
<dbReference type="InterPro" id="IPR025944">
    <property type="entry name" value="Sigma_54_int_dom_CS"/>
</dbReference>
<dbReference type="InterPro" id="IPR009057">
    <property type="entry name" value="Homeodomain-like_sf"/>
</dbReference>
<dbReference type="PATRIC" id="fig|758793.3.peg.5168"/>
<dbReference type="CDD" id="cd00009">
    <property type="entry name" value="AAA"/>
    <property type="match status" value="1"/>
</dbReference>
<dbReference type="AlphaFoldDB" id="R4WQH9"/>
<sequence length="714" mass="77757">MRIGEFRARAQTTNAWPKYPARHGDTKESTMDMRQREHIEAVVAATTRADAAVSAPAPLRAHESIIESSWRRCVHQYGLDPARMQEARILPQTRLREHQQRIDDFARIARHGLETLYEQVAGMGYVVLLTDALGVTVDYIGDTNTDFALRRAGLYLGAEWSETGAGTCAVGTALATGQALTVHQVDHFDATHIPLTCTAAPLYDSRGTLAAILDISALMSPQARDSQNLALQLVRIYAGHIENANFLRTHRQDWILKLNASPEFVDVDPEYLIALDAGGRIVGHNRRAQTMLAAEIGRPIAPGVVTREASASLIGVPFDALFDARLEELGRFVYSRPSELRAVPLAKSGALLYLSVMPPAPCFTPAAKTSDAADAADARTVAVPAPLAALCGGDAALARQLERAAKLVDSPINLLVNGETGSGKEFFAKALHRASARRAGPFVAVNCAAIPETLIESELFGHLPNSFSGAGAKAKRGLIQEADGGTLFLDEIGDMPRALQSRLLRVLAEGEVLAIGASRPVSVDVRVISATHHSLDALMQDGRFREDLYYRLNGARFTLPPLRERSDLDWLIRKFLDDGNDGNDSTRGAVALSPGARERLHQHAWPGNLRELCNVLRYARAVCSNNVIDVDDLPEGFGGTAAPVARVVEPAQIVEEFDSHRLPPEGMLLMQYLRAASWNLSAVARQIGVSRMTLYRRMARYGIRSPNQRDANGH</sequence>
<feature type="domain" description="Sigma-54 factor interaction" evidence="6">
    <location>
        <begin position="390"/>
        <end position="621"/>
    </location>
</feature>
<keyword evidence="7" id="KW-0614">Plasmid</keyword>
<dbReference type="SUPFAM" id="SSF55781">
    <property type="entry name" value="GAF domain-like"/>
    <property type="match status" value="1"/>
</dbReference>
<name>R4WQH9_9BURK</name>
<dbReference type="Gene3D" id="1.10.8.60">
    <property type="match status" value="1"/>
</dbReference>
<evidence type="ECO:0000256" key="1">
    <source>
        <dbReference type="ARBA" id="ARBA00022741"/>
    </source>
</evidence>
<dbReference type="InterPro" id="IPR025662">
    <property type="entry name" value="Sigma_54_int_dom_ATP-bd_1"/>
</dbReference>
<protein>
    <submittedName>
        <fullName evidence="7">Acetoin catabolism regulatory protein</fullName>
    </submittedName>
</protein>
<dbReference type="InterPro" id="IPR025943">
    <property type="entry name" value="Sigma_54_int_dom_ATP-bd_2"/>
</dbReference>
<dbReference type="InterPro" id="IPR027417">
    <property type="entry name" value="P-loop_NTPase"/>
</dbReference>
<keyword evidence="4" id="KW-0238">DNA-binding</keyword>
<dbReference type="EMBL" id="AP013061">
    <property type="protein sequence ID" value="BAN26948.1"/>
    <property type="molecule type" value="Genomic_DNA"/>
</dbReference>
<dbReference type="GO" id="GO:0043565">
    <property type="term" value="F:sequence-specific DNA binding"/>
    <property type="evidence" value="ECO:0007669"/>
    <property type="project" value="InterPro"/>
</dbReference>
<evidence type="ECO:0000256" key="3">
    <source>
        <dbReference type="ARBA" id="ARBA00023015"/>
    </source>
</evidence>
<geneLocation type="plasmid" evidence="7 8">
    <name>p1</name>
</geneLocation>
<dbReference type="Pfam" id="PF00158">
    <property type="entry name" value="Sigma54_activat"/>
    <property type="match status" value="1"/>
</dbReference>
<dbReference type="Pfam" id="PF02954">
    <property type="entry name" value="HTH_8"/>
    <property type="match status" value="1"/>
</dbReference>
<dbReference type="InterPro" id="IPR029016">
    <property type="entry name" value="GAF-like_dom_sf"/>
</dbReference>
<dbReference type="Gene3D" id="1.10.10.60">
    <property type="entry name" value="Homeodomain-like"/>
    <property type="match status" value="1"/>
</dbReference>
<dbReference type="Pfam" id="PF25601">
    <property type="entry name" value="AAA_lid_14"/>
    <property type="match status" value="1"/>
</dbReference>
<evidence type="ECO:0000313" key="8">
    <source>
        <dbReference type="Proteomes" id="UP000013966"/>
    </source>
</evidence>
<evidence type="ECO:0000313" key="7">
    <source>
        <dbReference type="EMBL" id="BAN26948.1"/>
    </source>
</evidence>
<dbReference type="PRINTS" id="PR01590">
    <property type="entry name" value="HTHFIS"/>
</dbReference>
<dbReference type="InterPro" id="IPR003018">
    <property type="entry name" value="GAF"/>
</dbReference>
<dbReference type="HOGENOM" id="CLU_000445_8_12_4"/>
<dbReference type="Gene3D" id="3.40.50.300">
    <property type="entry name" value="P-loop containing nucleotide triphosphate hydrolases"/>
    <property type="match status" value="1"/>
</dbReference>
<dbReference type="InterPro" id="IPR002197">
    <property type="entry name" value="HTH_Fis"/>
</dbReference>
<dbReference type="FunFam" id="3.40.50.300:FF:000006">
    <property type="entry name" value="DNA-binding transcriptional regulator NtrC"/>
    <property type="match status" value="1"/>
</dbReference>
<dbReference type="PANTHER" id="PTHR32071">
    <property type="entry name" value="TRANSCRIPTIONAL REGULATORY PROTEIN"/>
    <property type="match status" value="1"/>
</dbReference>
<dbReference type="PROSITE" id="PS00675">
    <property type="entry name" value="SIGMA54_INTERACT_1"/>
    <property type="match status" value="1"/>
</dbReference>
<dbReference type="InterPro" id="IPR058031">
    <property type="entry name" value="AAA_lid_NorR"/>
</dbReference>
<dbReference type="PROSITE" id="PS50045">
    <property type="entry name" value="SIGMA54_INTERACT_4"/>
    <property type="match status" value="1"/>
</dbReference>
<keyword evidence="5" id="KW-0804">Transcription</keyword>
<accession>R4WQH9</accession>
<dbReference type="PANTHER" id="PTHR32071:SF77">
    <property type="entry name" value="TRANSCRIPTIONAL REGULATORY PROTEIN"/>
    <property type="match status" value="1"/>
</dbReference>
<dbReference type="SUPFAM" id="SSF52540">
    <property type="entry name" value="P-loop containing nucleoside triphosphate hydrolases"/>
    <property type="match status" value="1"/>
</dbReference>
<dbReference type="SMART" id="SM00382">
    <property type="entry name" value="AAA"/>
    <property type="match status" value="1"/>
</dbReference>
<dbReference type="KEGG" id="buo:BRPE64_DCDS00120"/>
<dbReference type="SUPFAM" id="SSF46689">
    <property type="entry name" value="Homeodomain-like"/>
    <property type="match status" value="1"/>
</dbReference>
<keyword evidence="3" id="KW-0805">Transcription regulation</keyword>
<proteinExistence type="predicted"/>
<reference evidence="7 8" key="2">
    <citation type="journal article" date="2018" name="Int. J. Syst. Evol. Microbiol.">
        <title>Burkholderia insecticola sp. nov., a gut symbiotic bacterium of the bean bug Riptortus pedestris.</title>
        <authorList>
            <person name="Takeshita K."/>
            <person name="Tamaki H."/>
            <person name="Ohbayashi T."/>
            <person name="Meng X.-Y."/>
            <person name="Sone T."/>
            <person name="Mitani Y."/>
            <person name="Peeters C."/>
            <person name="Kikuchi Y."/>
            <person name="Vandamme P."/>
        </authorList>
    </citation>
    <scope>NUCLEOTIDE SEQUENCE [LARGE SCALE GENOMIC DNA]</scope>
    <source>
        <strain evidence="7">RPE64</strain>
        <plasmid evidence="7 8">p1</plasmid>
    </source>
</reference>
<dbReference type="PROSITE" id="PS00688">
    <property type="entry name" value="SIGMA54_INTERACT_3"/>
    <property type="match status" value="1"/>
</dbReference>
<dbReference type="PROSITE" id="PS00676">
    <property type="entry name" value="SIGMA54_INTERACT_2"/>
    <property type="match status" value="1"/>
</dbReference>
<dbReference type="InterPro" id="IPR002078">
    <property type="entry name" value="Sigma_54_int"/>
</dbReference>
<keyword evidence="1" id="KW-0547">Nucleotide-binding</keyword>
<dbReference type="GO" id="GO:0005524">
    <property type="term" value="F:ATP binding"/>
    <property type="evidence" value="ECO:0007669"/>
    <property type="project" value="UniProtKB-KW"/>
</dbReference>
<evidence type="ECO:0000256" key="4">
    <source>
        <dbReference type="ARBA" id="ARBA00023125"/>
    </source>
</evidence>
<dbReference type="GO" id="GO:0006355">
    <property type="term" value="P:regulation of DNA-templated transcription"/>
    <property type="evidence" value="ECO:0007669"/>
    <property type="project" value="InterPro"/>
</dbReference>
<reference evidence="7 8" key="1">
    <citation type="journal article" date="2013" name="Genome Announc.">
        <title>Complete Genome Sequence of Burkholderia sp. Strain RPE64, Bacterial Symbiont of the Bean Bug Riptortus pedestris.</title>
        <authorList>
            <person name="Shibata T.F."/>
            <person name="Maeda T."/>
            <person name="Nikoh N."/>
            <person name="Yamaguchi K."/>
            <person name="Oshima K."/>
            <person name="Hattori M."/>
            <person name="Nishiyama T."/>
            <person name="Hasebe M."/>
            <person name="Fukatsu T."/>
            <person name="Kikuchi Y."/>
            <person name="Shigenobu S."/>
        </authorList>
    </citation>
    <scope>NUCLEOTIDE SEQUENCE [LARGE SCALE GENOMIC DNA]</scope>
    <source>
        <plasmid evidence="7 8">p1</plasmid>
    </source>
</reference>